<comment type="caution">
    <text evidence="4">The sequence shown here is derived from an EMBL/GenBank/DDBJ whole genome shotgun (WGS) entry which is preliminary data.</text>
</comment>
<dbReference type="PRINTS" id="PR01438">
    <property type="entry name" value="UNVRSLSTRESS"/>
</dbReference>
<evidence type="ECO:0000256" key="1">
    <source>
        <dbReference type="ARBA" id="ARBA00008791"/>
    </source>
</evidence>
<evidence type="ECO:0000256" key="2">
    <source>
        <dbReference type="PIRNR" id="PIRNR006276"/>
    </source>
</evidence>
<dbReference type="EMBL" id="QOCW01000003">
    <property type="protein sequence ID" value="RBW70665.1"/>
    <property type="molecule type" value="Genomic_DNA"/>
</dbReference>
<dbReference type="PANTHER" id="PTHR46268">
    <property type="entry name" value="STRESS RESPONSE PROTEIN NHAX"/>
    <property type="match status" value="1"/>
</dbReference>
<gene>
    <name evidence="4" type="ORF">DS031_04055</name>
</gene>
<dbReference type="Pfam" id="PF00582">
    <property type="entry name" value="Usp"/>
    <property type="match status" value="1"/>
</dbReference>
<dbReference type="Gene3D" id="3.40.50.620">
    <property type="entry name" value="HUPs"/>
    <property type="match status" value="1"/>
</dbReference>
<evidence type="ECO:0000313" key="4">
    <source>
        <dbReference type="EMBL" id="RBW70665.1"/>
    </source>
</evidence>
<dbReference type="PIRSF" id="PIRSF006276">
    <property type="entry name" value="UspA"/>
    <property type="match status" value="1"/>
</dbReference>
<dbReference type="InterPro" id="IPR006015">
    <property type="entry name" value="Universal_stress_UspA"/>
</dbReference>
<dbReference type="RefSeq" id="WP_113804659.1">
    <property type="nucleotide sequence ID" value="NZ_QOCW01000003.1"/>
</dbReference>
<evidence type="ECO:0000313" key="5">
    <source>
        <dbReference type="Proteomes" id="UP000253314"/>
    </source>
</evidence>
<dbReference type="Proteomes" id="UP000253314">
    <property type="component" value="Unassembled WGS sequence"/>
</dbReference>
<reference evidence="4 5" key="1">
    <citation type="submission" date="2018-07" db="EMBL/GenBank/DDBJ databases">
        <title>Lottiidibacillus patelloidae gen. nov., sp. nov., isolated from the intestinal tract of a marine limpet and the reclassification of B. taeanensis BH030017T, B. algicola KMM 3737T and B. hwajinpoensis SW-72T as genus Lottiidibacillus.</title>
        <authorList>
            <person name="Liu R."/>
            <person name="Huang Z."/>
        </authorList>
    </citation>
    <scope>NUCLEOTIDE SEQUENCE [LARGE SCALE GENOMIC DNA]</scope>
    <source>
        <strain evidence="4 5">BH030017</strain>
    </source>
</reference>
<accession>A0A366XZW1</accession>
<dbReference type="InterPro" id="IPR014729">
    <property type="entry name" value="Rossmann-like_a/b/a_fold"/>
</dbReference>
<dbReference type="PANTHER" id="PTHR46268:SF6">
    <property type="entry name" value="UNIVERSAL STRESS PROTEIN UP12"/>
    <property type="match status" value="1"/>
</dbReference>
<dbReference type="InterPro" id="IPR006016">
    <property type="entry name" value="UspA"/>
</dbReference>
<dbReference type="AlphaFoldDB" id="A0A366XZW1"/>
<dbReference type="SUPFAM" id="SSF52402">
    <property type="entry name" value="Adenine nucleotide alpha hydrolases-like"/>
    <property type="match status" value="1"/>
</dbReference>
<dbReference type="CDD" id="cd00293">
    <property type="entry name" value="USP-like"/>
    <property type="match status" value="1"/>
</dbReference>
<proteinExistence type="inferred from homology"/>
<name>A0A366XZW1_9BACI</name>
<protein>
    <recommendedName>
        <fullName evidence="2">Universal stress protein</fullName>
    </recommendedName>
</protein>
<evidence type="ECO:0000259" key="3">
    <source>
        <dbReference type="Pfam" id="PF00582"/>
    </source>
</evidence>
<feature type="domain" description="UspA" evidence="3">
    <location>
        <begin position="4"/>
        <end position="142"/>
    </location>
</feature>
<dbReference type="OrthoDB" id="9777884at2"/>
<sequence>MYLYKKILAAYDGSELSQKALRHAVEMTKQNKESELIVVSAVNPTGPMTHPSIYEQIAQSLTEQAQELIEDVKQTLDSLSNNTSTFVIMGNPAQKIVEFADSNKVDLIVMGSRGLGGIRELFLGSVSHNVLQQAHCPVLIIK</sequence>
<organism evidence="4 5">
    <name type="scientific">Bacillus taeanensis</name>
    <dbReference type="NCBI Taxonomy" id="273032"/>
    <lineage>
        <taxon>Bacteria</taxon>
        <taxon>Bacillati</taxon>
        <taxon>Bacillota</taxon>
        <taxon>Bacilli</taxon>
        <taxon>Bacillales</taxon>
        <taxon>Bacillaceae</taxon>
        <taxon>Bacillus</taxon>
    </lineage>
</organism>
<comment type="similarity">
    <text evidence="1 2">Belongs to the universal stress protein A family.</text>
</comment>
<keyword evidence="5" id="KW-1185">Reference proteome</keyword>